<dbReference type="Proteomes" id="UP000035017">
    <property type="component" value="Unassembled WGS sequence"/>
</dbReference>
<dbReference type="AlphaFoldDB" id="A0A0D0KYE8"/>
<feature type="coiled-coil region" evidence="1">
    <location>
        <begin position="59"/>
        <end position="139"/>
    </location>
</feature>
<comment type="caution">
    <text evidence="3">The sequence shown here is derived from an EMBL/GenBank/DDBJ whole genome shotgun (WGS) entry which is preliminary data.</text>
</comment>
<proteinExistence type="predicted"/>
<sequence>MSINELGTKAETFFRFGRRFGYGAVLTASSFLLVSGFGAGYFLSEIRNSSKESDSAARILDAKKDLSDLAAKLNESSEDLRVAKRELSNLAASSTAEISSSQEKISELTRQLIERSEQISHLKQERDAIASDLQKAKIRPSTPKNATDNLQTELDKVRYLDWGNYVTLFEGKYIFRSYQGSDPQDYGSCSFELQRTSPADGKRAKAEIVASSDLKPGDSVQMQIEGRQVVLVFSGRGMGQNNEFGCDYRLRKR</sequence>
<evidence type="ECO:0000313" key="3">
    <source>
        <dbReference type="EMBL" id="KIQ05046.1"/>
    </source>
</evidence>
<feature type="transmembrane region" description="Helical" evidence="2">
    <location>
        <begin position="20"/>
        <end position="43"/>
    </location>
</feature>
<protein>
    <submittedName>
        <fullName evidence="3">Uncharacterized protein</fullName>
    </submittedName>
</protein>
<keyword evidence="2" id="KW-1133">Transmembrane helix</keyword>
<evidence type="ECO:0000313" key="4">
    <source>
        <dbReference type="Proteomes" id="UP000035017"/>
    </source>
</evidence>
<keyword evidence="2" id="KW-0472">Membrane</keyword>
<reference evidence="3 4" key="1">
    <citation type="submission" date="2014-12" db="EMBL/GenBank/DDBJ databases">
        <title>16Stimator: statistical estimation of ribosomal gene copy numbers from draft genome assemblies.</title>
        <authorList>
            <person name="Perisin M.A."/>
            <person name="Vetter M."/>
            <person name="Gilbert J.A."/>
            <person name="Bergelson J."/>
        </authorList>
    </citation>
    <scope>NUCLEOTIDE SEQUENCE [LARGE SCALE GENOMIC DNA]</scope>
    <source>
        <strain evidence="3 4">MEJ076</strain>
    </source>
</reference>
<organism evidence="3 4">
    <name type="scientific">Agrobacterium tumefaciens</name>
    <dbReference type="NCBI Taxonomy" id="358"/>
    <lineage>
        <taxon>Bacteria</taxon>
        <taxon>Pseudomonadati</taxon>
        <taxon>Pseudomonadota</taxon>
        <taxon>Alphaproteobacteria</taxon>
        <taxon>Hyphomicrobiales</taxon>
        <taxon>Rhizobiaceae</taxon>
        <taxon>Rhizobium/Agrobacterium group</taxon>
        <taxon>Agrobacterium</taxon>
        <taxon>Agrobacterium tumefaciens complex</taxon>
    </lineage>
</organism>
<gene>
    <name evidence="3" type="ORF">RU07_02280</name>
</gene>
<accession>A0A0D0KYE8</accession>
<keyword evidence="2" id="KW-0812">Transmembrane</keyword>
<evidence type="ECO:0000256" key="1">
    <source>
        <dbReference type="SAM" id="Coils"/>
    </source>
</evidence>
<evidence type="ECO:0000256" key="2">
    <source>
        <dbReference type="SAM" id="Phobius"/>
    </source>
</evidence>
<name>A0A0D0KYE8_AGRTU</name>
<keyword evidence="1" id="KW-0175">Coiled coil</keyword>
<dbReference type="EMBL" id="JXQV01000003">
    <property type="protein sequence ID" value="KIQ05046.1"/>
    <property type="molecule type" value="Genomic_DNA"/>
</dbReference>